<dbReference type="AlphaFoldDB" id="A0A3N4J3S4"/>
<feature type="compositionally biased region" description="Polar residues" evidence="1">
    <location>
        <begin position="51"/>
        <end position="64"/>
    </location>
</feature>
<accession>A0A3N4J3S4</accession>
<name>A0A3N4J3S4_9PEZI</name>
<evidence type="ECO:0000313" key="3">
    <source>
        <dbReference type="Proteomes" id="UP000276215"/>
    </source>
</evidence>
<organism evidence="2 3">
    <name type="scientific">Choiromyces venosus 120613-1</name>
    <dbReference type="NCBI Taxonomy" id="1336337"/>
    <lineage>
        <taxon>Eukaryota</taxon>
        <taxon>Fungi</taxon>
        <taxon>Dikarya</taxon>
        <taxon>Ascomycota</taxon>
        <taxon>Pezizomycotina</taxon>
        <taxon>Pezizomycetes</taxon>
        <taxon>Pezizales</taxon>
        <taxon>Tuberaceae</taxon>
        <taxon>Choiromyces</taxon>
    </lineage>
</organism>
<evidence type="ECO:0000256" key="1">
    <source>
        <dbReference type="SAM" id="MobiDB-lite"/>
    </source>
</evidence>
<keyword evidence="3" id="KW-1185">Reference proteome</keyword>
<sequence>MLSPSTTVIIPFSSNSATQNQAAINKHINTNPLNTTKLILRAYYRNNQLKLLPQISPQLHTNTPPKQPRPPGSKTPEHDLTTGKTQQKSENIHHGQPSLINQLLQPKTAAAERPNPSTYLASKHESSSGEKPTNHSP</sequence>
<evidence type="ECO:0000313" key="2">
    <source>
        <dbReference type="EMBL" id="RPA91100.1"/>
    </source>
</evidence>
<dbReference type="EMBL" id="ML120504">
    <property type="protein sequence ID" value="RPA91100.1"/>
    <property type="molecule type" value="Genomic_DNA"/>
</dbReference>
<protein>
    <submittedName>
        <fullName evidence="2">Uncharacterized protein</fullName>
    </submittedName>
</protein>
<gene>
    <name evidence="2" type="ORF">L873DRAFT_1795052</name>
</gene>
<dbReference type="Proteomes" id="UP000276215">
    <property type="component" value="Unassembled WGS sequence"/>
</dbReference>
<proteinExistence type="predicted"/>
<feature type="region of interest" description="Disordered" evidence="1">
    <location>
        <begin position="51"/>
        <end position="137"/>
    </location>
</feature>
<reference evidence="2 3" key="1">
    <citation type="journal article" date="2018" name="Nat. Ecol. Evol.">
        <title>Pezizomycetes genomes reveal the molecular basis of ectomycorrhizal truffle lifestyle.</title>
        <authorList>
            <person name="Murat C."/>
            <person name="Payen T."/>
            <person name="Noel B."/>
            <person name="Kuo A."/>
            <person name="Morin E."/>
            <person name="Chen J."/>
            <person name="Kohler A."/>
            <person name="Krizsan K."/>
            <person name="Balestrini R."/>
            <person name="Da Silva C."/>
            <person name="Montanini B."/>
            <person name="Hainaut M."/>
            <person name="Levati E."/>
            <person name="Barry K.W."/>
            <person name="Belfiori B."/>
            <person name="Cichocki N."/>
            <person name="Clum A."/>
            <person name="Dockter R.B."/>
            <person name="Fauchery L."/>
            <person name="Guy J."/>
            <person name="Iotti M."/>
            <person name="Le Tacon F."/>
            <person name="Lindquist E.A."/>
            <person name="Lipzen A."/>
            <person name="Malagnac F."/>
            <person name="Mello A."/>
            <person name="Molinier V."/>
            <person name="Miyauchi S."/>
            <person name="Poulain J."/>
            <person name="Riccioni C."/>
            <person name="Rubini A."/>
            <person name="Sitrit Y."/>
            <person name="Splivallo R."/>
            <person name="Traeger S."/>
            <person name="Wang M."/>
            <person name="Zifcakova L."/>
            <person name="Wipf D."/>
            <person name="Zambonelli A."/>
            <person name="Paolocci F."/>
            <person name="Nowrousian M."/>
            <person name="Ottonello S."/>
            <person name="Baldrian P."/>
            <person name="Spatafora J.W."/>
            <person name="Henrissat B."/>
            <person name="Nagy L.G."/>
            <person name="Aury J.M."/>
            <person name="Wincker P."/>
            <person name="Grigoriev I.V."/>
            <person name="Bonfante P."/>
            <person name="Martin F.M."/>
        </authorList>
    </citation>
    <scope>NUCLEOTIDE SEQUENCE [LARGE SCALE GENOMIC DNA]</scope>
    <source>
        <strain evidence="2 3">120613-1</strain>
    </source>
</reference>